<protein>
    <submittedName>
        <fullName evidence="1">N-acetyl-L,L-diaminopimelate deacetylase</fullName>
    </submittedName>
</protein>
<dbReference type="EMBL" id="NCXI01000543">
    <property type="protein sequence ID" value="PAK71424.1"/>
    <property type="molecule type" value="Genomic_DNA"/>
</dbReference>
<dbReference type="PANTHER" id="PTHR11014:SF63">
    <property type="entry name" value="METALLOPEPTIDASE, PUTATIVE (AFU_ORTHOLOGUE AFUA_6G09600)-RELATED"/>
    <property type="match status" value="1"/>
</dbReference>
<organism evidence="1 2">
    <name type="scientific">Lentilactobacillus parakefiri</name>
    <dbReference type="NCBI Taxonomy" id="152332"/>
    <lineage>
        <taxon>Bacteria</taxon>
        <taxon>Bacillati</taxon>
        <taxon>Bacillota</taxon>
        <taxon>Bacilli</taxon>
        <taxon>Lactobacillales</taxon>
        <taxon>Lactobacillaceae</taxon>
        <taxon>Lentilactobacillus</taxon>
    </lineage>
</organism>
<evidence type="ECO:0000313" key="2">
    <source>
        <dbReference type="Proteomes" id="UP000216802"/>
    </source>
</evidence>
<dbReference type="Proteomes" id="UP000216802">
    <property type="component" value="Unassembled WGS sequence"/>
</dbReference>
<dbReference type="InterPro" id="IPR017439">
    <property type="entry name" value="Amidohydrolase"/>
</dbReference>
<dbReference type="AlphaFoldDB" id="A0A269XDJ7"/>
<gene>
    <name evidence="1" type="ORF">B8W98_13560</name>
</gene>
<feature type="non-terminal residue" evidence="1">
    <location>
        <position position="75"/>
    </location>
</feature>
<reference evidence="1 2" key="1">
    <citation type="submission" date="2017-04" db="EMBL/GenBank/DDBJ databases">
        <title>Kefir bacterial isolates.</title>
        <authorList>
            <person name="Kim Y."/>
            <person name="Blasche S."/>
            <person name="Patil K.R."/>
        </authorList>
    </citation>
    <scope>NUCLEOTIDE SEQUENCE [LARGE SCALE GENOMIC DNA]</scope>
    <source>
        <strain evidence="1 2">OG2</strain>
    </source>
</reference>
<dbReference type="GO" id="GO:0016787">
    <property type="term" value="F:hydrolase activity"/>
    <property type="evidence" value="ECO:0007669"/>
    <property type="project" value="InterPro"/>
</dbReference>
<proteinExistence type="predicted"/>
<name>A0A269XDJ7_9LACO</name>
<dbReference type="SUPFAM" id="SSF53187">
    <property type="entry name" value="Zn-dependent exopeptidases"/>
    <property type="match status" value="1"/>
</dbReference>
<sequence length="75" mass="7970">GRVRILFQASEELGDGAIKLSQTGALEGVKAVLGYHNYPTLDIGEFAIKSGVTTSAVDRFEFHIQGKGAHAAKPE</sequence>
<evidence type="ECO:0000313" key="1">
    <source>
        <dbReference type="EMBL" id="PAK71424.1"/>
    </source>
</evidence>
<feature type="non-terminal residue" evidence="1">
    <location>
        <position position="1"/>
    </location>
</feature>
<accession>A0A269XDJ7</accession>
<dbReference type="PANTHER" id="PTHR11014">
    <property type="entry name" value="PEPTIDASE M20 FAMILY MEMBER"/>
    <property type="match status" value="1"/>
</dbReference>
<dbReference type="Gene3D" id="3.40.630.10">
    <property type="entry name" value="Zn peptidases"/>
    <property type="match status" value="1"/>
</dbReference>
<comment type="caution">
    <text evidence="1">The sequence shown here is derived from an EMBL/GenBank/DDBJ whole genome shotgun (WGS) entry which is preliminary data.</text>
</comment>